<protein>
    <submittedName>
        <fullName evidence="2">Pol polyprotein</fullName>
    </submittedName>
</protein>
<dbReference type="Gene3D" id="3.30.420.10">
    <property type="entry name" value="Ribonuclease H-like superfamily/Ribonuclease H"/>
    <property type="match status" value="1"/>
</dbReference>
<accession>A0A438GBL2</accession>
<feature type="domain" description="Integrase catalytic" evidence="1">
    <location>
        <begin position="7"/>
        <end position="167"/>
    </location>
</feature>
<sequence>MREVHVGVCGPHIGGHMLAYIIGKISPKSSSGHEFILVAIDYFTKWVEVASYARLTSSGVASFIISHIICRYGVSHELISDRGVHFRVDVDTLLQRYGIQHHRSSVYMPQTNRAVEATNKNIKRILWRMVETSRNWLDKLPFALWAYQTSFHTSTGATPYSLVYSMEVVLPVKIEMGSLRVALE</sequence>
<dbReference type="PANTHER" id="PTHR48475">
    <property type="entry name" value="RIBONUCLEASE H"/>
    <property type="match status" value="1"/>
</dbReference>
<dbReference type="PROSITE" id="PS50994">
    <property type="entry name" value="INTEGRASE"/>
    <property type="match status" value="1"/>
</dbReference>
<dbReference type="GO" id="GO:0003676">
    <property type="term" value="F:nucleic acid binding"/>
    <property type="evidence" value="ECO:0007669"/>
    <property type="project" value="InterPro"/>
</dbReference>
<dbReference type="InterPro" id="IPR012337">
    <property type="entry name" value="RNaseH-like_sf"/>
</dbReference>
<comment type="caution">
    <text evidence="2">The sequence shown here is derived from an EMBL/GenBank/DDBJ whole genome shotgun (WGS) entry which is preliminary data.</text>
</comment>
<dbReference type="EMBL" id="QGNW01000492">
    <property type="protein sequence ID" value="RVW69560.1"/>
    <property type="molecule type" value="Genomic_DNA"/>
</dbReference>
<reference evidence="2 3" key="1">
    <citation type="journal article" date="2018" name="PLoS Genet.">
        <title>Population sequencing reveals clonal diversity and ancestral inbreeding in the grapevine cultivar Chardonnay.</title>
        <authorList>
            <person name="Roach M.J."/>
            <person name="Johnson D.L."/>
            <person name="Bohlmann J."/>
            <person name="van Vuuren H.J."/>
            <person name="Jones S.J."/>
            <person name="Pretorius I.S."/>
            <person name="Schmidt S.A."/>
            <person name="Borneman A.R."/>
        </authorList>
    </citation>
    <scope>NUCLEOTIDE SEQUENCE [LARGE SCALE GENOMIC DNA]</scope>
    <source>
        <strain evidence="3">cv. Chardonnay</strain>
        <tissue evidence="2">Leaf</tissue>
    </source>
</reference>
<evidence type="ECO:0000259" key="1">
    <source>
        <dbReference type="PROSITE" id="PS50994"/>
    </source>
</evidence>
<dbReference type="InterPro" id="IPR036397">
    <property type="entry name" value="RNaseH_sf"/>
</dbReference>
<proteinExistence type="predicted"/>
<dbReference type="SUPFAM" id="SSF53098">
    <property type="entry name" value="Ribonuclease H-like"/>
    <property type="match status" value="1"/>
</dbReference>
<dbReference type="Proteomes" id="UP000288805">
    <property type="component" value="Unassembled WGS sequence"/>
</dbReference>
<dbReference type="GO" id="GO:0015074">
    <property type="term" value="P:DNA integration"/>
    <property type="evidence" value="ECO:0007669"/>
    <property type="project" value="InterPro"/>
</dbReference>
<dbReference type="InterPro" id="IPR001584">
    <property type="entry name" value="Integrase_cat-core"/>
</dbReference>
<gene>
    <name evidence="2" type="primary">pol_1292</name>
    <name evidence="2" type="ORF">CK203_059367</name>
</gene>
<dbReference type="PANTHER" id="PTHR48475:SF1">
    <property type="entry name" value="RNASE H TYPE-1 DOMAIN-CONTAINING PROTEIN"/>
    <property type="match status" value="1"/>
</dbReference>
<organism evidence="2 3">
    <name type="scientific">Vitis vinifera</name>
    <name type="common">Grape</name>
    <dbReference type="NCBI Taxonomy" id="29760"/>
    <lineage>
        <taxon>Eukaryota</taxon>
        <taxon>Viridiplantae</taxon>
        <taxon>Streptophyta</taxon>
        <taxon>Embryophyta</taxon>
        <taxon>Tracheophyta</taxon>
        <taxon>Spermatophyta</taxon>
        <taxon>Magnoliopsida</taxon>
        <taxon>eudicotyledons</taxon>
        <taxon>Gunneridae</taxon>
        <taxon>Pentapetalae</taxon>
        <taxon>rosids</taxon>
        <taxon>Vitales</taxon>
        <taxon>Vitaceae</taxon>
        <taxon>Viteae</taxon>
        <taxon>Vitis</taxon>
    </lineage>
</organism>
<name>A0A438GBL2_VITVI</name>
<evidence type="ECO:0000313" key="2">
    <source>
        <dbReference type="EMBL" id="RVW69560.1"/>
    </source>
</evidence>
<evidence type="ECO:0000313" key="3">
    <source>
        <dbReference type="Proteomes" id="UP000288805"/>
    </source>
</evidence>
<dbReference type="AlphaFoldDB" id="A0A438GBL2"/>